<dbReference type="Proteomes" id="UP000812287">
    <property type="component" value="Unassembled WGS sequence"/>
</dbReference>
<evidence type="ECO:0000256" key="3">
    <source>
        <dbReference type="ARBA" id="ARBA00022833"/>
    </source>
</evidence>
<dbReference type="SUPFAM" id="SSF51735">
    <property type="entry name" value="NAD(P)-binding Rossmann-fold domains"/>
    <property type="match status" value="1"/>
</dbReference>
<dbReference type="InterPro" id="IPR011032">
    <property type="entry name" value="GroES-like_sf"/>
</dbReference>
<evidence type="ECO:0000256" key="1">
    <source>
        <dbReference type="ARBA" id="ARBA00001947"/>
    </source>
</evidence>
<organism evidence="5 6">
    <name type="scientific">Guyanagaster necrorhizus</name>
    <dbReference type="NCBI Taxonomy" id="856835"/>
    <lineage>
        <taxon>Eukaryota</taxon>
        <taxon>Fungi</taxon>
        <taxon>Dikarya</taxon>
        <taxon>Basidiomycota</taxon>
        <taxon>Agaricomycotina</taxon>
        <taxon>Agaricomycetes</taxon>
        <taxon>Agaricomycetidae</taxon>
        <taxon>Agaricales</taxon>
        <taxon>Marasmiineae</taxon>
        <taxon>Physalacriaceae</taxon>
        <taxon>Guyanagaster</taxon>
    </lineage>
</organism>
<dbReference type="PANTHER" id="PTHR42813:SF2">
    <property type="entry name" value="DEHYDROGENASE, ZINC-CONTAINING, PUTATIVE (AFU_ORTHOLOGUE AFUA_2G02810)-RELATED"/>
    <property type="match status" value="1"/>
</dbReference>
<keyword evidence="6" id="KW-1185">Reference proteome</keyword>
<dbReference type="PANTHER" id="PTHR42813">
    <property type="entry name" value="ZINC-TYPE ALCOHOL DEHYDROGENASE-LIKE"/>
    <property type="match status" value="1"/>
</dbReference>
<dbReference type="RefSeq" id="XP_043032706.1">
    <property type="nucleotide sequence ID" value="XM_043189787.1"/>
</dbReference>
<evidence type="ECO:0000256" key="2">
    <source>
        <dbReference type="ARBA" id="ARBA00022723"/>
    </source>
</evidence>
<proteinExistence type="predicted"/>
<keyword evidence="2" id="KW-0479">Metal-binding</keyword>
<evidence type="ECO:0000259" key="4">
    <source>
        <dbReference type="Pfam" id="PF08240"/>
    </source>
</evidence>
<comment type="cofactor">
    <cofactor evidence="1">
        <name>Zn(2+)</name>
        <dbReference type="ChEBI" id="CHEBI:29105"/>
    </cofactor>
</comment>
<dbReference type="EMBL" id="MU250608">
    <property type="protein sequence ID" value="KAG7439202.1"/>
    <property type="molecule type" value="Genomic_DNA"/>
</dbReference>
<dbReference type="InterPro" id="IPR036291">
    <property type="entry name" value="NAD(P)-bd_dom_sf"/>
</dbReference>
<dbReference type="Gene3D" id="3.90.180.10">
    <property type="entry name" value="Medium-chain alcohol dehydrogenases, catalytic domain"/>
    <property type="match status" value="1"/>
</dbReference>
<accession>A0A9P7VEM7</accession>
<comment type="caution">
    <text evidence="5">The sequence shown here is derived from an EMBL/GenBank/DDBJ whole genome shotgun (WGS) entry which is preliminary data.</text>
</comment>
<dbReference type="InterPro" id="IPR013154">
    <property type="entry name" value="ADH-like_N"/>
</dbReference>
<dbReference type="SUPFAM" id="SSF50129">
    <property type="entry name" value="GroES-like"/>
    <property type="match status" value="1"/>
</dbReference>
<dbReference type="AlphaFoldDB" id="A0A9P7VEM7"/>
<dbReference type="GeneID" id="66112084"/>
<evidence type="ECO:0000313" key="5">
    <source>
        <dbReference type="EMBL" id="KAG7439202.1"/>
    </source>
</evidence>
<dbReference type="GO" id="GO:0046872">
    <property type="term" value="F:metal ion binding"/>
    <property type="evidence" value="ECO:0007669"/>
    <property type="project" value="UniProtKB-KW"/>
</dbReference>
<name>A0A9P7VEM7_9AGAR</name>
<protein>
    <submittedName>
        <fullName evidence="5">GroES-like protein</fullName>
    </submittedName>
</protein>
<gene>
    <name evidence="5" type="ORF">BT62DRAFT_983480</name>
</gene>
<dbReference type="OrthoDB" id="3941538at2759"/>
<reference evidence="5" key="1">
    <citation type="submission" date="2020-11" db="EMBL/GenBank/DDBJ databases">
        <title>Adaptations for nitrogen fixation in a non-lichenized fungal sporocarp promotes dispersal by wood-feeding termites.</title>
        <authorList>
            <consortium name="DOE Joint Genome Institute"/>
            <person name="Koch R.A."/>
            <person name="Yoon G."/>
            <person name="Arayal U."/>
            <person name="Lail K."/>
            <person name="Amirebrahimi M."/>
            <person name="Labutti K."/>
            <person name="Lipzen A."/>
            <person name="Riley R."/>
            <person name="Barry K."/>
            <person name="Henrissat B."/>
            <person name="Grigoriev I.V."/>
            <person name="Herr J.R."/>
            <person name="Aime M.C."/>
        </authorList>
    </citation>
    <scope>NUCLEOTIDE SEQUENCE</scope>
    <source>
        <strain evidence="5">MCA 3950</strain>
    </source>
</reference>
<evidence type="ECO:0000313" key="6">
    <source>
        <dbReference type="Proteomes" id="UP000812287"/>
    </source>
</evidence>
<feature type="domain" description="Alcohol dehydrogenase-like N-terminal" evidence="4">
    <location>
        <begin position="34"/>
        <end position="155"/>
    </location>
</feature>
<dbReference type="Pfam" id="PF08240">
    <property type="entry name" value="ADH_N"/>
    <property type="match status" value="1"/>
</dbReference>
<dbReference type="Gene3D" id="3.40.50.720">
    <property type="entry name" value="NAD(P)-binding Rossmann-like Domain"/>
    <property type="match status" value="1"/>
</dbReference>
<keyword evidence="3" id="KW-0862">Zinc</keyword>
<sequence>MVTRRRVQSIAIRFYPPSYDIRVESVPMPQITHSDDAIVRIHLSGLCGSSLHVYRGHEAVDKMRVYFSGAYHTCGHEFIGQVVKLGSSFSVHTLRLPSLYAKLKTGDKVVCPFPTSCGVCQVCRSGFTCRCIQSKLFGSPALEGVQAQYIRVPSASGTLFNLSDPDAWPLSKLKQVSDSSLLLLADILPTGIFAAIQALSHSKVLPVPAAEPWPPHGKASKNIPTFAIIGLGPVGFCATIRFKIIAVDPIESRRNKMRSIYFEISDLGVSQEIFVVQSIEEVKETVHTWTSDVGCSAVLEVVVGNNSALTLAYELVQPFGSMSSVDAHGVHPFPLTGGQLYDKNVSFDFGRCPVRSLFPMAFELLSDESSLIDRIVGFDKAVEMYATFDKGEVGKIVFNPWKET</sequence>